<dbReference type="EMBL" id="GGYP01005938">
    <property type="protein sequence ID" value="MDE50709.1"/>
    <property type="molecule type" value="Transcribed_RNA"/>
</dbReference>
<feature type="domain" description="Pellino FHA" evidence="4">
    <location>
        <begin position="257"/>
        <end position="418"/>
    </location>
</feature>
<dbReference type="GO" id="GO:0008592">
    <property type="term" value="P:regulation of Toll signaling pathway"/>
    <property type="evidence" value="ECO:0007669"/>
    <property type="project" value="InterPro"/>
</dbReference>
<feature type="region of interest" description="Disordered" evidence="3">
    <location>
        <begin position="445"/>
        <end position="469"/>
    </location>
</feature>
<dbReference type="GO" id="GO:0061630">
    <property type="term" value="F:ubiquitin protein ligase activity"/>
    <property type="evidence" value="ECO:0007669"/>
    <property type="project" value="InterPro"/>
</dbReference>
<comment type="similarity">
    <text evidence="1">Belongs to the pellino family.</text>
</comment>
<dbReference type="PANTHER" id="PTHR12098:SF2">
    <property type="entry name" value="PROTEIN PELLINO"/>
    <property type="match status" value="1"/>
</dbReference>
<evidence type="ECO:0000259" key="5">
    <source>
        <dbReference type="Pfam" id="PF20723"/>
    </source>
</evidence>
<feature type="region of interest" description="Disordered" evidence="3">
    <location>
        <begin position="1"/>
        <end position="61"/>
    </location>
</feature>
<gene>
    <name evidence="6" type="primary">Pli</name>
    <name evidence="6" type="ORF">g.11478</name>
</gene>
<sequence>MNSYFYHHQHHSDNITSNTSNSTTTNNNNNNTNNQMATQGTDTMPVYSSSSSSSPPPPPPIVYGELSILGHNGYIPNGERSGRRNKSKFLLCKRPFPNGIKKSRHYIVKQPQETIAVQDKALHSISYTFSRSQTIVVEYKQDEHTDMFQIGRSSEDPIDFVVMDTVPAGCNLIDTPGHTGLLQQQIHHDHRPPVLINYPSPQMMANHYRYQESIMFQHQNQQHHHNNSPNQNQHSQHHHHHHHPPPPPPQHHHHHQSQQPHQHHRSTQSTISRFACRILIDREPPYTARIYAAGFDSSKNIFLGEKATKWEQDNSIDGLTTNGVLLMHKATNNDSNNNDEESNRTNSSDYGGVWREVSVDGGIYAIRQSRSAVQKGKRIEEESNVLRDGTLIDLCGATLLWRSLDGFRASPTKKTLEEKIDMLNASRPQCPVGLNTLVIPRKPILPNANHRSNHRHSRKNIQQGASKEGYEEKSGHQPYVYLKCGHVQGYHDWGATSKMNQRKCPVCLTVGTVAKLSMGLEPSFYVDSGPLTHVFNPCGHMASEKTVKYWSSIQIPHGTHYFHSICPFCATPLSTTEPPATKLIFQEGLD</sequence>
<dbReference type="AlphaFoldDB" id="A0A6G1SK04"/>
<evidence type="ECO:0000259" key="4">
    <source>
        <dbReference type="Pfam" id="PF04710"/>
    </source>
</evidence>
<keyword evidence="2" id="KW-0597">Phosphoprotein</keyword>
<feature type="compositionally biased region" description="Basic residues" evidence="3">
    <location>
        <begin position="235"/>
        <end position="266"/>
    </location>
</feature>
<dbReference type="InterPro" id="IPR048334">
    <property type="entry name" value="Pellino_FHA"/>
</dbReference>
<feature type="domain" description="Pellino FHA" evidence="4">
    <location>
        <begin position="60"/>
        <end position="169"/>
    </location>
</feature>
<evidence type="ECO:0000256" key="1">
    <source>
        <dbReference type="ARBA" id="ARBA00005639"/>
    </source>
</evidence>
<protein>
    <submittedName>
        <fullName evidence="6">Protein pellino</fullName>
    </submittedName>
</protein>
<dbReference type="GO" id="GO:0000209">
    <property type="term" value="P:protein polyubiquitination"/>
    <property type="evidence" value="ECO:0007669"/>
    <property type="project" value="InterPro"/>
</dbReference>
<dbReference type="InterPro" id="IPR006800">
    <property type="entry name" value="Pellino_fam"/>
</dbReference>
<feature type="domain" description="Pellino RING" evidence="5">
    <location>
        <begin position="423"/>
        <end position="590"/>
    </location>
</feature>
<feature type="compositionally biased region" description="Low complexity" evidence="3">
    <location>
        <begin position="16"/>
        <end position="34"/>
    </location>
</feature>
<evidence type="ECO:0000313" key="6">
    <source>
        <dbReference type="EMBL" id="MDE50709.1"/>
    </source>
</evidence>
<proteinExistence type="inferred from homology"/>
<accession>A0A6G1SK04</accession>
<reference evidence="6" key="1">
    <citation type="submission" date="2018-10" db="EMBL/GenBank/DDBJ databases">
        <title>Transcriptome assembly of Aceria tosichella (Wheat curl mite) Type 2.</title>
        <authorList>
            <person name="Scully E.D."/>
            <person name="Geib S.M."/>
            <person name="Palmer N.A."/>
            <person name="Gupta A.K."/>
            <person name="Sarath G."/>
            <person name="Tatineni S."/>
        </authorList>
    </citation>
    <scope>NUCLEOTIDE SEQUENCE</scope>
    <source>
        <strain evidence="6">LincolnNE</strain>
    </source>
</reference>
<feature type="region of interest" description="Disordered" evidence="3">
    <location>
        <begin position="219"/>
        <end position="269"/>
    </location>
</feature>
<dbReference type="InterPro" id="IPR048335">
    <property type="entry name" value="Pellino_RING"/>
</dbReference>
<organism evidence="6">
    <name type="scientific">Aceria tosichella</name>
    <name type="common">wheat curl mite</name>
    <dbReference type="NCBI Taxonomy" id="561515"/>
    <lineage>
        <taxon>Eukaryota</taxon>
        <taxon>Metazoa</taxon>
        <taxon>Ecdysozoa</taxon>
        <taxon>Arthropoda</taxon>
        <taxon>Chelicerata</taxon>
        <taxon>Arachnida</taxon>
        <taxon>Acari</taxon>
        <taxon>Acariformes</taxon>
        <taxon>Trombidiformes</taxon>
        <taxon>Prostigmata</taxon>
        <taxon>Eupodina</taxon>
        <taxon>Eriophyoidea</taxon>
        <taxon>Eriophyidae</taxon>
        <taxon>Eriophyinae</taxon>
        <taxon>Aceriini</taxon>
        <taxon>Aceria</taxon>
    </lineage>
</organism>
<feature type="region of interest" description="Disordered" evidence="3">
    <location>
        <begin position="329"/>
        <end position="351"/>
    </location>
</feature>
<dbReference type="Pfam" id="PF20723">
    <property type="entry name" value="Pellino_RING"/>
    <property type="match status" value="1"/>
</dbReference>
<evidence type="ECO:0000256" key="2">
    <source>
        <dbReference type="ARBA" id="ARBA00022553"/>
    </source>
</evidence>
<name>A0A6G1SK04_9ACAR</name>
<dbReference type="Pfam" id="PF04710">
    <property type="entry name" value="Pellino_FHA"/>
    <property type="match status" value="2"/>
</dbReference>
<evidence type="ECO:0000256" key="3">
    <source>
        <dbReference type="SAM" id="MobiDB-lite"/>
    </source>
</evidence>
<dbReference type="PANTHER" id="PTHR12098">
    <property type="entry name" value="E3 UBIQUITIN-PROTEIN LIGASE PELLINO-RELATED"/>
    <property type="match status" value="1"/>
</dbReference>